<dbReference type="Gene3D" id="2.30.30.490">
    <property type="match status" value="1"/>
</dbReference>
<dbReference type="Pfam" id="PF01426">
    <property type="entry name" value="BAH"/>
    <property type="match status" value="1"/>
</dbReference>
<feature type="region of interest" description="Disordered" evidence="2">
    <location>
        <begin position="391"/>
        <end position="524"/>
    </location>
</feature>
<sequence>MSKAEDNDERESIDFSWGTKRGRGGQNKGVQFYESFTYDGVEYFLYDSVYLSKEGEAKPYVGKLIKIWEQPNNARKVKILWFFYPREISNYLKGENVLENELFLAKGDGKGLANVNPLESIGGKCNVVCISKDERNRQPSVEELKMAHYVFYRTFDVQHHTVTDVLGEKIAMTEVNLLLNKSDFLSLDLPMVDSANAVAGLENPLISHTYTLVEDGTMECDATGGELLEKVNKGDTILLDKSKYHPGGHIDAAGLDNTGLVVGRERKLVNKDPGGVDKDVVYDDSLGSLLSNDDKGSKGKSDAAVPDDLGLASVPATEVALASGSKRRLRSPESKENDLDEKYVVLPVTDAEKKISDHVKENHRAVGAVAKVKSDDSNDKPFKKVKINGSALVSSDNGGTSTPKSAAVASNKGSQSVVVGTDSNIGGRLTKEFDGISNGHPKKLKPVEKSDDRLREMSVKQPKDKQESAATDIAANKASQPGNDDVETDDKGNLSRKVASTSNGLPKKRKSSSTIDDKSNDKLRKTFVKEPKDKEIEAYGCVKEVTERPPDRSKWFTASPWEGRMKDAHDQGRLVLLHNLDPTYTSTEVENIVWHGFGESCTGKVVQRTATSSRCSGQAYVIFKTREVAEKVLKKLDNECFMLPNGRPLVGSRDVVCFPGKQSQFPGHLVIPKPQMQRESREAVSTSHSAQSNTLEYEMALEWRLLQERSELAWKMLYKQQGEQIKKLKATMKSE</sequence>
<dbReference type="CDD" id="cd00590">
    <property type="entry name" value="RRM_SF"/>
    <property type="match status" value="1"/>
</dbReference>
<evidence type="ECO:0000313" key="6">
    <source>
        <dbReference type="RefSeq" id="XP_021837781.2"/>
    </source>
</evidence>
<dbReference type="InterPro" id="IPR043151">
    <property type="entry name" value="BAH_sf"/>
</dbReference>
<accession>A0A9R0HVF1</accession>
<dbReference type="PANTHER" id="PTHR47073">
    <property type="entry name" value="PROTEIN ANTI-SILENCING 1"/>
    <property type="match status" value="1"/>
</dbReference>
<dbReference type="InterPro" id="IPR035979">
    <property type="entry name" value="RBD_domain_sf"/>
</dbReference>
<dbReference type="Proteomes" id="UP000813463">
    <property type="component" value="Chromosome 2"/>
</dbReference>
<protein>
    <submittedName>
        <fullName evidence="6">Protein ANTI-SILENCING 1 isoform X1</fullName>
    </submittedName>
</protein>
<dbReference type="PROSITE" id="PS51038">
    <property type="entry name" value="BAH"/>
    <property type="match status" value="1"/>
</dbReference>
<feature type="compositionally biased region" description="Basic and acidic residues" evidence="2">
    <location>
        <begin position="515"/>
        <end position="524"/>
    </location>
</feature>
<dbReference type="InterPro" id="IPR000504">
    <property type="entry name" value="RRM_dom"/>
</dbReference>
<dbReference type="InterPro" id="IPR012677">
    <property type="entry name" value="Nucleotide-bd_a/b_plait_sf"/>
</dbReference>
<dbReference type="InterPro" id="IPR001025">
    <property type="entry name" value="BAH_dom"/>
</dbReference>
<keyword evidence="5" id="KW-1185">Reference proteome</keyword>
<reference evidence="5" key="1">
    <citation type="journal article" date="2021" name="Nat. Commun.">
        <title>Genomic analyses provide insights into spinach domestication and the genetic basis of agronomic traits.</title>
        <authorList>
            <person name="Cai X."/>
            <person name="Sun X."/>
            <person name="Xu C."/>
            <person name="Sun H."/>
            <person name="Wang X."/>
            <person name="Ge C."/>
            <person name="Zhang Z."/>
            <person name="Wang Q."/>
            <person name="Fei Z."/>
            <person name="Jiao C."/>
            <person name="Wang Q."/>
        </authorList>
    </citation>
    <scope>NUCLEOTIDE SEQUENCE [LARGE SCALE GENOMIC DNA]</scope>
    <source>
        <strain evidence="5">cv. Varoflay</strain>
    </source>
</reference>
<proteinExistence type="predicted"/>
<evidence type="ECO:0000313" key="5">
    <source>
        <dbReference type="Proteomes" id="UP000813463"/>
    </source>
</evidence>
<dbReference type="SUPFAM" id="SSF54928">
    <property type="entry name" value="RNA-binding domain, RBD"/>
    <property type="match status" value="1"/>
</dbReference>
<dbReference type="GO" id="GO:0003723">
    <property type="term" value="F:RNA binding"/>
    <property type="evidence" value="ECO:0000318"/>
    <property type="project" value="GO_Central"/>
</dbReference>
<evidence type="ECO:0000256" key="2">
    <source>
        <dbReference type="SAM" id="MobiDB-lite"/>
    </source>
</evidence>
<evidence type="ECO:0000256" key="1">
    <source>
        <dbReference type="PROSITE-ProRule" id="PRU00176"/>
    </source>
</evidence>
<reference evidence="6" key="2">
    <citation type="submission" date="2025-08" db="UniProtKB">
        <authorList>
            <consortium name="RefSeq"/>
        </authorList>
    </citation>
    <scope>IDENTIFICATION</scope>
    <source>
        <tissue evidence="6">Leaf</tissue>
    </source>
</reference>
<dbReference type="PANTHER" id="PTHR47073:SF2">
    <property type="entry name" value="PROTEIN ANTI-SILENCING 1"/>
    <property type="match status" value="1"/>
</dbReference>
<organism evidence="5 6">
    <name type="scientific">Spinacia oleracea</name>
    <name type="common">Spinach</name>
    <dbReference type="NCBI Taxonomy" id="3562"/>
    <lineage>
        <taxon>Eukaryota</taxon>
        <taxon>Viridiplantae</taxon>
        <taxon>Streptophyta</taxon>
        <taxon>Embryophyta</taxon>
        <taxon>Tracheophyta</taxon>
        <taxon>Spermatophyta</taxon>
        <taxon>Magnoliopsida</taxon>
        <taxon>eudicotyledons</taxon>
        <taxon>Gunneridae</taxon>
        <taxon>Pentapetalae</taxon>
        <taxon>Caryophyllales</taxon>
        <taxon>Chenopodiaceae</taxon>
        <taxon>Chenopodioideae</taxon>
        <taxon>Anserineae</taxon>
        <taxon>Spinacia</taxon>
    </lineage>
</organism>
<name>A0A9R0HVF1_SPIOL</name>
<feature type="compositionally biased region" description="Basic and acidic residues" evidence="2">
    <location>
        <begin position="445"/>
        <end position="467"/>
    </location>
</feature>
<keyword evidence="1" id="KW-0694">RNA-binding</keyword>
<feature type="compositionally biased region" description="Polar residues" evidence="2">
    <location>
        <begin position="391"/>
        <end position="404"/>
    </location>
</feature>
<dbReference type="PROSITE" id="PS50102">
    <property type="entry name" value="RRM"/>
    <property type="match status" value="1"/>
</dbReference>
<dbReference type="GO" id="GO:0003682">
    <property type="term" value="F:chromatin binding"/>
    <property type="evidence" value="ECO:0007669"/>
    <property type="project" value="InterPro"/>
</dbReference>
<feature type="compositionally biased region" description="Polar residues" evidence="2">
    <location>
        <begin position="411"/>
        <end position="424"/>
    </location>
</feature>
<evidence type="ECO:0000259" key="3">
    <source>
        <dbReference type="PROSITE" id="PS50102"/>
    </source>
</evidence>
<dbReference type="Gene3D" id="3.30.70.330">
    <property type="match status" value="1"/>
</dbReference>
<feature type="domain" description="RRM" evidence="3">
    <location>
        <begin position="573"/>
        <end position="649"/>
    </location>
</feature>
<evidence type="ECO:0000259" key="4">
    <source>
        <dbReference type="PROSITE" id="PS51038"/>
    </source>
</evidence>
<feature type="domain" description="BAH" evidence="4">
    <location>
        <begin position="41"/>
        <end position="166"/>
    </location>
</feature>
<dbReference type="GeneID" id="110777482"/>
<dbReference type="RefSeq" id="XP_021837781.2">
    <property type="nucleotide sequence ID" value="XM_021982089.2"/>
</dbReference>
<gene>
    <name evidence="6" type="primary">LOC110777482</name>
</gene>
<dbReference type="KEGG" id="soe:110777482"/>
<dbReference type="AlphaFoldDB" id="A0A9R0HVF1"/>